<name>A0ABQ9N3Q0_HEVBR</name>
<reference evidence="7" key="1">
    <citation type="journal article" date="2023" name="Plant Biotechnol. J.">
        <title>Chromosome-level wild Hevea brasiliensis genome provides new tools for genomic-assisted breeding and valuable loci to elevate rubber yield.</title>
        <authorList>
            <person name="Cheng H."/>
            <person name="Song X."/>
            <person name="Hu Y."/>
            <person name="Wu T."/>
            <person name="Yang Q."/>
            <person name="An Z."/>
            <person name="Feng S."/>
            <person name="Deng Z."/>
            <person name="Wu W."/>
            <person name="Zeng X."/>
            <person name="Tu M."/>
            <person name="Wang X."/>
            <person name="Huang H."/>
        </authorList>
    </citation>
    <scope>NUCLEOTIDE SEQUENCE</scope>
    <source>
        <strain evidence="7">MT/VB/25A 57/8</strain>
    </source>
</reference>
<keyword evidence="4" id="KW-0539">Nucleus</keyword>
<dbReference type="InterPro" id="IPR019129">
    <property type="entry name" value="Folate-sensitive_fs_Fra10Ac1"/>
</dbReference>
<sequence length="516" mass="60128">MEVTQPQSNASVTATRQPRTDPINDNNRKNFIDIDYFNSFPPGYRFRPLDGELVVHYLKNKIANQPLPPNKIMEVKLYEYNPEKLAEEYWQCGEKEWYFFTPRDKRYPNGSRPKRDAGGGYWKATGADKAVKYKGAVVGYRKALVFYMGRPPNGTKTNWIMHEYRVSDAPPRIKTSADDMRLDNWVLCRIYKRDAKDNLRSRLSNEEQSAELDDQTADVVRDVDKNSDPPAYTNALNDNKEIVSIPIQENPISFYGKEKSSNVKLPVKTDRDTLREGYKFIRTEEDDMDTSWEQRLVKRYYDKLFKEIGLQGTRIGANFWSSCFGLLGMVSSEKMCHYKSSFISGISWEMEVIKGNSHGGLWRRNSLILLTALYFLHCDKDTKLSLSQSRSEPRISVRCNRYWHSMQFYNFIYVQSGQSFQAIVHSNWQKVSRLGYNNNFINKKKTQKLKKKNRCDNSKVKWHRESYGNLEKKKQKIRRNLQILVKNGVEGENDSSNSASLLLFFFSPCLSLKMGK</sequence>
<dbReference type="Pfam" id="PF02365">
    <property type="entry name" value="NAM"/>
    <property type="match status" value="1"/>
</dbReference>
<feature type="compositionally biased region" description="Polar residues" evidence="5">
    <location>
        <begin position="1"/>
        <end position="17"/>
    </location>
</feature>
<protein>
    <recommendedName>
        <fullName evidence="6">NAC domain-containing protein</fullName>
    </recommendedName>
</protein>
<evidence type="ECO:0000256" key="4">
    <source>
        <dbReference type="ARBA" id="ARBA00023242"/>
    </source>
</evidence>
<dbReference type="InterPro" id="IPR036093">
    <property type="entry name" value="NAC_dom_sf"/>
</dbReference>
<proteinExistence type="predicted"/>
<keyword evidence="3" id="KW-0804">Transcription</keyword>
<evidence type="ECO:0000259" key="6">
    <source>
        <dbReference type="PROSITE" id="PS51005"/>
    </source>
</evidence>
<keyword evidence="8" id="KW-1185">Reference proteome</keyword>
<keyword evidence="2" id="KW-0238">DNA-binding</keyword>
<evidence type="ECO:0000313" key="7">
    <source>
        <dbReference type="EMBL" id="KAJ9187162.1"/>
    </source>
</evidence>
<feature type="region of interest" description="Disordered" evidence="5">
    <location>
        <begin position="1"/>
        <end position="27"/>
    </location>
</feature>
<dbReference type="PROSITE" id="PS51005">
    <property type="entry name" value="NAC"/>
    <property type="match status" value="1"/>
</dbReference>
<keyword evidence="1" id="KW-0805">Transcription regulation</keyword>
<evidence type="ECO:0000256" key="2">
    <source>
        <dbReference type="ARBA" id="ARBA00023125"/>
    </source>
</evidence>
<organism evidence="7 8">
    <name type="scientific">Hevea brasiliensis</name>
    <name type="common">Para rubber tree</name>
    <name type="synonym">Siphonia brasiliensis</name>
    <dbReference type="NCBI Taxonomy" id="3981"/>
    <lineage>
        <taxon>Eukaryota</taxon>
        <taxon>Viridiplantae</taxon>
        <taxon>Streptophyta</taxon>
        <taxon>Embryophyta</taxon>
        <taxon>Tracheophyta</taxon>
        <taxon>Spermatophyta</taxon>
        <taxon>Magnoliopsida</taxon>
        <taxon>eudicotyledons</taxon>
        <taxon>Gunneridae</taxon>
        <taxon>Pentapetalae</taxon>
        <taxon>rosids</taxon>
        <taxon>fabids</taxon>
        <taxon>Malpighiales</taxon>
        <taxon>Euphorbiaceae</taxon>
        <taxon>Crotonoideae</taxon>
        <taxon>Micrandreae</taxon>
        <taxon>Hevea</taxon>
    </lineage>
</organism>
<comment type="caution">
    <text evidence="7">The sequence shown here is derived from an EMBL/GenBank/DDBJ whole genome shotgun (WGS) entry which is preliminary data.</text>
</comment>
<evidence type="ECO:0000256" key="1">
    <source>
        <dbReference type="ARBA" id="ARBA00023015"/>
    </source>
</evidence>
<dbReference type="Proteomes" id="UP001174677">
    <property type="component" value="Chromosome 2"/>
</dbReference>
<dbReference type="PANTHER" id="PTHR31719">
    <property type="entry name" value="NAC TRANSCRIPTION FACTOR 56"/>
    <property type="match status" value="1"/>
</dbReference>
<gene>
    <name evidence="7" type="ORF">P3X46_002650</name>
</gene>
<accession>A0ABQ9N3Q0</accession>
<dbReference type="Pfam" id="PF09725">
    <property type="entry name" value="Fra10Ac1"/>
    <property type="match status" value="1"/>
</dbReference>
<dbReference type="InterPro" id="IPR003441">
    <property type="entry name" value="NAC-dom"/>
</dbReference>
<dbReference type="EMBL" id="JARPOI010000002">
    <property type="protein sequence ID" value="KAJ9187162.1"/>
    <property type="molecule type" value="Genomic_DNA"/>
</dbReference>
<evidence type="ECO:0000256" key="3">
    <source>
        <dbReference type="ARBA" id="ARBA00023163"/>
    </source>
</evidence>
<evidence type="ECO:0000256" key="5">
    <source>
        <dbReference type="SAM" id="MobiDB-lite"/>
    </source>
</evidence>
<dbReference type="SUPFAM" id="SSF101941">
    <property type="entry name" value="NAC domain"/>
    <property type="match status" value="1"/>
</dbReference>
<dbReference type="PANTHER" id="PTHR31719:SF236">
    <property type="entry name" value="NAC DOMAIN-CONTAINING PROTEIN"/>
    <property type="match status" value="1"/>
</dbReference>
<evidence type="ECO:0000313" key="8">
    <source>
        <dbReference type="Proteomes" id="UP001174677"/>
    </source>
</evidence>
<dbReference type="Gene3D" id="2.170.150.80">
    <property type="entry name" value="NAC domain"/>
    <property type="match status" value="1"/>
</dbReference>
<feature type="domain" description="NAC" evidence="6">
    <location>
        <begin position="40"/>
        <end position="193"/>
    </location>
</feature>